<dbReference type="InterPro" id="IPR027417">
    <property type="entry name" value="P-loop_NTPase"/>
</dbReference>
<gene>
    <name evidence="1" type="ORF">NRBB51_1226</name>
</gene>
<name>A0AAN1M324_BIFBR</name>
<protein>
    <submittedName>
        <fullName evidence="1">Uncharacterized protein</fullName>
    </submittedName>
</protein>
<dbReference type="AlphaFoldDB" id="A0AAN1M324"/>
<sequence>MSDKKHGNPLLADRRSHMNSNGFVLGTSGAGKSFNVKAEMADMFLDRTFDKPIVLDPVSLGDRGGVGAVKPDNAVVAFGGCFDGGVRTLTDAQGHALRFREYLERPGGVSLGLFPVESDAAGEGLPVACELKHHADVRVEDRMARFLVEASRALVGGDAEHERRVVLTRPGVAVPLDLESDAFAPAFPSHGDGLGDAYPLSNHLCGILPTVGGECGCLLYRWSDEGTAYKAVLGPQPDQGRPERAVVLGEGTWERAVPAMLDFFGQERPDFLCLRLVAHGPADWFERIYTMKSCRTAQQILDSALDAEGGGAMV</sequence>
<dbReference type="EMBL" id="CP021392">
    <property type="protein sequence ID" value="AUD81315.1"/>
    <property type="molecule type" value="Genomic_DNA"/>
</dbReference>
<dbReference type="Proteomes" id="UP000232609">
    <property type="component" value="Chromosome"/>
</dbReference>
<reference evidence="1 2" key="1">
    <citation type="submission" date="2017-05" db="EMBL/GenBank/DDBJ databases">
        <title>Comparative genomics and methylome analysis of the gut commensal Bifidobacterium breve.</title>
        <authorList>
            <person name="Bottacini F."/>
            <person name="Morrissey R."/>
            <person name="Roberts R.J."/>
            <person name="James K."/>
            <person name="van Breen J."/>
            <person name="Egan M."/>
            <person name="Lambert J."/>
            <person name="van Limpt K."/>
            <person name="Stanton C."/>
            <person name="Knol J."/>
            <person name="O' Connell Motherway M."/>
            <person name="van Sinderen D."/>
        </authorList>
    </citation>
    <scope>NUCLEOTIDE SEQUENCE [LARGE SCALE GENOMIC DNA]</scope>
    <source>
        <strain evidence="1 2">NRBB51</strain>
    </source>
</reference>
<accession>A0AAN1M324</accession>
<organism evidence="1 2">
    <name type="scientific">Bifidobacterium breve</name>
    <dbReference type="NCBI Taxonomy" id="1685"/>
    <lineage>
        <taxon>Bacteria</taxon>
        <taxon>Bacillati</taxon>
        <taxon>Actinomycetota</taxon>
        <taxon>Actinomycetes</taxon>
        <taxon>Bifidobacteriales</taxon>
        <taxon>Bifidobacteriaceae</taxon>
        <taxon>Bifidobacterium</taxon>
    </lineage>
</organism>
<evidence type="ECO:0000313" key="2">
    <source>
        <dbReference type="Proteomes" id="UP000232609"/>
    </source>
</evidence>
<proteinExistence type="predicted"/>
<dbReference type="Gene3D" id="3.40.50.300">
    <property type="entry name" value="P-loop containing nucleotide triphosphate hydrolases"/>
    <property type="match status" value="1"/>
</dbReference>
<evidence type="ECO:0000313" key="1">
    <source>
        <dbReference type="EMBL" id="AUD81315.1"/>
    </source>
</evidence>